<name>A0A2A9NH34_9AGAR</name>
<organism evidence="1 2">
    <name type="scientific">Amanita thiersii Skay4041</name>
    <dbReference type="NCBI Taxonomy" id="703135"/>
    <lineage>
        <taxon>Eukaryota</taxon>
        <taxon>Fungi</taxon>
        <taxon>Dikarya</taxon>
        <taxon>Basidiomycota</taxon>
        <taxon>Agaricomycotina</taxon>
        <taxon>Agaricomycetes</taxon>
        <taxon>Agaricomycetidae</taxon>
        <taxon>Agaricales</taxon>
        <taxon>Pluteineae</taxon>
        <taxon>Amanitaceae</taxon>
        <taxon>Amanita</taxon>
    </lineage>
</organism>
<feature type="non-terminal residue" evidence="1">
    <location>
        <position position="82"/>
    </location>
</feature>
<accession>A0A2A9NH34</accession>
<proteinExistence type="predicted"/>
<evidence type="ECO:0000313" key="2">
    <source>
        <dbReference type="Proteomes" id="UP000242287"/>
    </source>
</evidence>
<dbReference type="AlphaFoldDB" id="A0A2A9NH34"/>
<reference evidence="1 2" key="1">
    <citation type="submission" date="2014-02" db="EMBL/GenBank/DDBJ databases">
        <title>Transposable element dynamics among asymbiotic and ectomycorrhizal Amanita fungi.</title>
        <authorList>
            <consortium name="DOE Joint Genome Institute"/>
            <person name="Hess J."/>
            <person name="Skrede I."/>
            <person name="Wolfe B."/>
            <person name="LaButti K."/>
            <person name="Ohm R.A."/>
            <person name="Grigoriev I.V."/>
            <person name="Pringle A."/>
        </authorList>
    </citation>
    <scope>NUCLEOTIDE SEQUENCE [LARGE SCALE GENOMIC DNA]</scope>
    <source>
        <strain evidence="1 2">SKay4041</strain>
    </source>
</reference>
<dbReference type="EMBL" id="KZ302104">
    <property type="protein sequence ID" value="PFH47567.1"/>
    <property type="molecule type" value="Genomic_DNA"/>
</dbReference>
<gene>
    <name evidence="1" type="ORF">AMATHDRAFT_67545</name>
</gene>
<sequence>MDKGAADWCKSFPISTPGWRSSLALREYRLPSTSGFSSFFWMRLGFRFYRTGVNVMARGVGAEVGSIRIVPSPLPDPVCARL</sequence>
<keyword evidence="2" id="KW-1185">Reference proteome</keyword>
<protein>
    <submittedName>
        <fullName evidence="1">Uncharacterized protein</fullName>
    </submittedName>
</protein>
<dbReference type="Proteomes" id="UP000242287">
    <property type="component" value="Unassembled WGS sequence"/>
</dbReference>
<evidence type="ECO:0000313" key="1">
    <source>
        <dbReference type="EMBL" id="PFH47567.1"/>
    </source>
</evidence>